<reference evidence="1 2" key="1">
    <citation type="submission" date="2019-12" db="EMBL/GenBank/DDBJ databases">
        <title>Rhizobium genotypes associated with high levels of biological nitrogen fixation by grain legumes in a temperate-maritime cropping system.</title>
        <authorList>
            <person name="Maluk M."/>
            <person name="Francesc Ferrando Molina F."/>
            <person name="Lopez Del Egido L."/>
            <person name="Lafos M."/>
            <person name="Langarica-Fuentes A."/>
            <person name="Gebre Yohannes G."/>
            <person name="Young M.W."/>
            <person name="Martin P."/>
            <person name="Gantlett R."/>
            <person name="Kenicer G."/>
            <person name="Hawes C."/>
            <person name="Begg G.S."/>
            <person name="Quilliam R.S."/>
            <person name="Squire G.R."/>
            <person name="Poole P.S."/>
            <person name="Young P.W."/>
            <person name="Iannetta P.M."/>
            <person name="James E.K."/>
        </authorList>
    </citation>
    <scope>NUCLEOTIDE SEQUENCE [LARGE SCALE GENOMIC DNA]</scope>
    <source>
        <strain evidence="1 2">JHI1118</strain>
    </source>
</reference>
<name>A0A6L9UIV8_9HYPH</name>
<dbReference type="RefSeq" id="WP_163993457.1">
    <property type="nucleotide sequence ID" value="NZ_WUEY01000028.1"/>
</dbReference>
<sequence>MAQAHRCLFPSLGLWIRLIIICLSFVGVRSSLAADWCDAASSSAEKSICGNFELKKLDVEISRIYGQVRIPMKPATGSEIKPASHSDFIPAAVPI</sequence>
<evidence type="ECO:0000313" key="2">
    <source>
        <dbReference type="Proteomes" id="UP000483035"/>
    </source>
</evidence>
<dbReference type="AlphaFoldDB" id="A0A6L9UIV8"/>
<dbReference type="EMBL" id="WUEY01000028">
    <property type="protein sequence ID" value="NEI74322.1"/>
    <property type="molecule type" value="Genomic_DNA"/>
</dbReference>
<comment type="caution">
    <text evidence="1">The sequence shown here is derived from an EMBL/GenBank/DDBJ whole genome shotgun (WGS) entry which is preliminary data.</text>
</comment>
<organism evidence="1 2">
    <name type="scientific">Rhizobium lusitanum</name>
    <dbReference type="NCBI Taxonomy" id="293958"/>
    <lineage>
        <taxon>Bacteria</taxon>
        <taxon>Pseudomonadati</taxon>
        <taxon>Pseudomonadota</taxon>
        <taxon>Alphaproteobacteria</taxon>
        <taxon>Hyphomicrobiales</taxon>
        <taxon>Rhizobiaceae</taxon>
        <taxon>Rhizobium/Agrobacterium group</taxon>
        <taxon>Rhizobium</taxon>
    </lineage>
</organism>
<dbReference type="Proteomes" id="UP000483035">
    <property type="component" value="Unassembled WGS sequence"/>
</dbReference>
<proteinExistence type="predicted"/>
<evidence type="ECO:0000313" key="1">
    <source>
        <dbReference type="EMBL" id="NEI74322.1"/>
    </source>
</evidence>
<accession>A0A6L9UIV8</accession>
<gene>
    <name evidence="1" type="ORF">GR212_32725</name>
</gene>
<protein>
    <submittedName>
        <fullName evidence="1">Uncharacterized protein</fullName>
    </submittedName>
</protein>